<feature type="non-terminal residue" evidence="1">
    <location>
        <position position="73"/>
    </location>
</feature>
<name>A0A1X0SF92_RHIZD</name>
<protein>
    <submittedName>
        <fullName evidence="1">Uncharacterized protein</fullName>
    </submittedName>
</protein>
<evidence type="ECO:0000313" key="2">
    <source>
        <dbReference type="Proteomes" id="UP000242381"/>
    </source>
</evidence>
<dbReference type="AlphaFoldDB" id="A0A1X0SF92"/>
<reference evidence="1 2" key="1">
    <citation type="journal article" date="2016" name="Proc. Natl. Acad. Sci. U.S.A.">
        <title>Lipid metabolic changes in an early divergent fungus govern the establishment of a mutualistic symbiosis with endobacteria.</title>
        <authorList>
            <person name="Lastovetsky O.A."/>
            <person name="Gaspar M.L."/>
            <person name="Mondo S.J."/>
            <person name="LaButti K.M."/>
            <person name="Sandor L."/>
            <person name="Grigoriev I.V."/>
            <person name="Henry S.A."/>
            <person name="Pawlowska T.E."/>
        </authorList>
    </citation>
    <scope>NUCLEOTIDE SEQUENCE [LARGE SCALE GENOMIC DNA]</scope>
    <source>
        <strain evidence="1 2">ATCC 11559</strain>
    </source>
</reference>
<feature type="non-terminal residue" evidence="1">
    <location>
        <position position="1"/>
    </location>
</feature>
<evidence type="ECO:0000313" key="1">
    <source>
        <dbReference type="EMBL" id="ORE22909.1"/>
    </source>
</evidence>
<organism evidence="1 2">
    <name type="scientific">Rhizopus microsporus</name>
    <dbReference type="NCBI Taxonomy" id="58291"/>
    <lineage>
        <taxon>Eukaryota</taxon>
        <taxon>Fungi</taxon>
        <taxon>Fungi incertae sedis</taxon>
        <taxon>Mucoromycota</taxon>
        <taxon>Mucoromycotina</taxon>
        <taxon>Mucoromycetes</taxon>
        <taxon>Mucorales</taxon>
        <taxon>Mucorineae</taxon>
        <taxon>Rhizopodaceae</taxon>
        <taxon>Rhizopus</taxon>
    </lineage>
</organism>
<dbReference type="EMBL" id="KV921262">
    <property type="protein sequence ID" value="ORE22909.1"/>
    <property type="molecule type" value="Genomic_DNA"/>
</dbReference>
<dbReference type="Proteomes" id="UP000242381">
    <property type="component" value="Unassembled WGS sequence"/>
</dbReference>
<accession>A0A1X0SF92</accession>
<proteinExistence type="predicted"/>
<gene>
    <name evidence="1" type="ORF">BCV71DRAFT_164710</name>
</gene>
<sequence>KIFQDHKVSKSIVYNFARTKCNLSVKKAQFQPAHRNSKKKKKKSRTFRLSCSHSAQNLSTNNDFRCDLCFRSN</sequence>